<evidence type="ECO:0000313" key="1">
    <source>
        <dbReference type="EMBL" id="JAD49842.1"/>
    </source>
</evidence>
<sequence length="38" mass="4201">MNCGKDGRMNFVGRSLPSTPPCHLGTCRVARRGSFFPF</sequence>
<protein>
    <submittedName>
        <fullName evidence="1">Uncharacterized protein</fullName>
    </submittedName>
</protein>
<dbReference type="EMBL" id="GBRH01248053">
    <property type="protein sequence ID" value="JAD49842.1"/>
    <property type="molecule type" value="Transcribed_RNA"/>
</dbReference>
<proteinExistence type="predicted"/>
<dbReference type="AlphaFoldDB" id="A0A0A9ARW4"/>
<name>A0A0A9ARW4_ARUDO</name>
<organism evidence="1">
    <name type="scientific">Arundo donax</name>
    <name type="common">Giant reed</name>
    <name type="synonym">Donax arundinaceus</name>
    <dbReference type="NCBI Taxonomy" id="35708"/>
    <lineage>
        <taxon>Eukaryota</taxon>
        <taxon>Viridiplantae</taxon>
        <taxon>Streptophyta</taxon>
        <taxon>Embryophyta</taxon>
        <taxon>Tracheophyta</taxon>
        <taxon>Spermatophyta</taxon>
        <taxon>Magnoliopsida</taxon>
        <taxon>Liliopsida</taxon>
        <taxon>Poales</taxon>
        <taxon>Poaceae</taxon>
        <taxon>PACMAD clade</taxon>
        <taxon>Arundinoideae</taxon>
        <taxon>Arundineae</taxon>
        <taxon>Arundo</taxon>
    </lineage>
</organism>
<accession>A0A0A9ARW4</accession>
<reference evidence="1" key="2">
    <citation type="journal article" date="2015" name="Data Brief">
        <title>Shoot transcriptome of the giant reed, Arundo donax.</title>
        <authorList>
            <person name="Barrero R.A."/>
            <person name="Guerrero F.D."/>
            <person name="Moolhuijzen P."/>
            <person name="Goolsby J.A."/>
            <person name="Tidwell J."/>
            <person name="Bellgard S.E."/>
            <person name="Bellgard M.I."/>
        </authorList>
    </citation>
    <scope>NUCLEOTIDE SEQUENCE</scope>
    <source>
        <tissue evidence="1">Shoot tissue taken approximately 20 cm above the soil surface</tissue>
    </source>
</reference>
<reference evidence="1" key="1">
    <citation type="submission" date="2014-09" db="EMBL/GenBank/DDBJ databases">
        <authorList>
            <person name="Magalhaes I.L.F."/>
            <person name="Oliveira U."/>
            <person name="Santos F.R."/>
            <person name="Vidigal T.H.D.A."/>
            <person name="Brescovit A.D."/>
            <person name="Santos A.J."/>
        </authorList>
    </citation>
    <scope>NUCLEOTIDE SEQUENCE</scope>
    <source>
        <tissue evidence="1">Shoot tissue taken approximately 20 cm above the soil surface</tissue>
    </source>
</reference>